<keyword evidence="2" id="KW-1185">Reference proteome</keyword>
<proteinExistence type="predicted"/>
<gene>
    <name evidence="1" type="ORF">D623_10022209</name>
</gene>
<organism evidence="1 2">
    <name type="scientific">Myotis brandtii</name>
    <name type="common">Brandt's bat</name>
    <dbReference type="NCBI Taxonomy" id="109478"/>
    <lineage>
        <taxon>Eukaryota</taxon>
        <taxon>Metazoa</taxon>
        <taxon>Chordata</taxon>
        <taxon>Craniata</taxon>
        <taxon>Vertebrata</taxon>
        <taxon>Euteleostomi</taxon>
        <taxon>Mammalia</taxon>
        <taxon>Eutheria</taxon>
        <taxon>Laurasiatheria</taxon>
        <taxon>Chiroptera</taxon>
        <taxon>Yangochiroptera</taxon>
        <taxon>Vespertilionidae</taxon>
        <taxon>Myotis</taxon>
    </lineage>
</organism>
<dbReference type="AlphaFoldDB" id="S7Q2M0"/>
<protein>
    <submittedName>
        <fullName evidence="1">Uncharacterized protein</fullName>
    </submittedName>
</protein>
<accession>S7Q2M0</accession>
<reference evidence="1 2" key="1">
    <citation type="journal article" date="2013" name="Nat. Commun.">
        <title>Genome analysis reveals insights into physiology and longevity of the Brandt's bat Myotis brandtii.</title>
        <authorList>
            <person name="Seim I."/>
            <person name="Fang X."/>
            <person name="Xiong Z."/>
            <person name="Lobanov A.V."/>
            <person name="Huang Z."/>
            <person name="Ma S."/>
            <person name="Feng Y."/>
            <person name="Turanov A.A."/>
            <person name="Zhu Y."/>
            <person name="Lenz T.L."/>
            <person name="Gerashchenko M.V."/>
            <person name="Fan D."/>
            <person name="Hee Yim S."/>
            <person name="Yao X."/>
            <person name="Jordan D."/>
            <person name="Xiong Y."/>
            <person name="Ma Y."/>
            <person name="Lyapunov A.N."/>
            <person name="Chen G."/>
            <person name="Kulakova O.I."/>
            <person name="Sun Y."/>
            <person name="Lee S.G."/>
            <person name="Bronson R.T."/>
            <person name="Moskalev A.A."/>
            <person name="Sunyaev S.R."/>
            <person name="Zhang G."/>
            <person name="Krogh A."/>
            <person name="Wang J."/>
            <person name="Gladyshev V.N."/>
        </authorList>
    </citation>
    <scope>NUCLEOTIDE SEQUENCE [LARGE SCALE GENOMIC DNA]</scope>
</reference>
<sequence length="97" mass="10807">MLADHGFAEQGRQWLHPKEVLYLLEWEAYPLLLTEDADLSAVSGLQPPEEIGLCGSTVPSKLYPVPLPEAAKLGQQCPALGGWEWQKEEEELQLSVH</sequence>
<dbReference type="Proteomes" id="UP000052978">
    <property type="component" value="Unassembled WGS sequence"/>
</dbReference>
<dbReference type="EMBL" id="KE164108">
    <property type="protein sequence ID" value="EPQ15117.1"/>
    <property type="molecule type" value="Genomic_DNA"/>
</dbReference>
<evidence type="ECO:0000313" key="1">
    <source>
        <dbReference type="EMBL" id="EPQ15117.1"/>
    </source>
</evidence>
<evidence type="ECO:0000313" key="2">
    <source>
        <dbReference type="Proteomes" id="UP000052978"/>
    </source>
</evidence>
<name>S7Q2M0_MYOBR</name>